<accession>A0A8S5PNX5</accession>
<reference evidence="1" key="1">
    <citation type="journal article" date="2021" name="Proc. Natl. Acad. Sci. U.S.A.">
        <title>A Catalog of Tens of Thousands of Viruses from Human Metagenomes Reveals Hidden Associations with Chronic Diseases.</title>
        <authorList>
            <person name="Tisza M.J."/>
            <person name="Buck C.B."/>
        </authorList>
    </citation>
    <scope>NUCLEOTIDE SEQUENCE</scope>
    <source>
        <strain evidence="1">CtXQ014</strain>
    </source>
</reference>
<sequence>MIFFLLFIHSKPKEVRKIEVKLQDGCVVQGYECIIDYSHSEQHCLPQLKD</sequence>
<name>A0A8S5PNX5_9CAUD</name>
<evidence type="ECO:0000313" key="1">
    <source>
        <dbReference type="EMBL" id="DAE08203.1"/>
    </source>
</evidence>
<organism evidence="1">
    <name type="scientific">Siphoviridae sp. ctXQ014</name>
    <dbReference type="NCBI Taxonomy" id="2825542"/>
    <lineage>
        <taxon>Viruses</taxon>
        <taxon>Duplodnaviria</taxon>
        <taxon>Heunggongvirae</taxon>
        <taxon>Uroviricota</taxon>
        <taxon>Caudoviricetes</taxon>
    </lineage>
</organism>
<dbReference type="EMBL" id="BK015465">
    <property type="protein sequence ID" value="DAE08203.1"/>
    <property type="molecule type" value="Genomic_DNA"/>
</dbReference>
<protein>
    <submittedName>
        <fullName evidence="1">Uncharacterized protein</fullName>
    </submittedName>
</protein>
<proteinExistence type="predicted"/>